<dbReference type="AlphaFoldDB" id="D1CIC1"/>
<evidence type="ECO:0000256" key="1">
    <source>
        <dbReference type="ARBA" id="ARBA00022801"/>
    </source>
</evidence>
<keyword evidence="4" id="KW-1185">Reference proteome</keyword>
<evidence type="ECO:0000313" key="4">
    <source>
        <dbReference type="Proteomes" id="UP000000323"/>
    </source>
</evidence>
<sequence length="354" mass="38683">MVRSGIERAYAILDEAVAAGLIPGAVALVGVDRGWLEPHVVGHAVDLPHERVPMRADTIFDLASLTKVVATLPAMLLLVSEGVADLQAPAAEVFEEWADDPSKGGITLLHLLTHTSGLPAHVKLYEHGWPPQEILQQVLATPLVHPPGVKVIYSDLGYILLGEWVRRVTGQDLGEWTRVRLYEPLGMRDTMFSPPPELRDRIAACEYRDYLGGYQRGQVNDDNAWALGGVSGHAGLFSTAQDLARYLDACWLPWTEGGFFPKPLVAAALRDYTAGLGGHRGLGWVLKGDPYDNSGQLTSPRAFGHTGYTGTSLWVDPEYRLKVVLLTNRVHATLRPGIVSLRRRFHNAVVCALA</sequence>
<dbReference type="HOGENOM" id="CLU_020027_1_1_0"/>
<dbReference type="SUPFAM" id="SSF56601">
    <property type="entry name" value="beta-lactamase/transpeptidase-like"/>
    <property type="match status" value="1"/>
</dbReference>
<reference evidence="4" key="1">
    <citation type="journal article" date="2010" name="Stand. Genomic Sci.">
        <title>Complete genome sequence of 'Thermobaculum terrenum' type strain (YNP1).</title>
        <authorList>
            <person name="Kiss H."/>
            <person name="Cleland D."/>
            <person name="Lapidus A."/>
            <person name="Lucas S."/>
            <person name="Glavina Del Rio T."/>
            <person name="Nolan M."/>
            <person name="Tice H."/>
            <person name="Han C."/>
            <person name="Goodwin L."/>
            <person name="Pitluck S."/>
            <person name="Liolios K."/>
            <person name="Ivanova N."/>
            <person name="Mavromatis K."/>
            <person name="Ovchinnikova G."/>
            <person name="Pati A."/>
            <person name="Chen A."/>
            <person name="Palaniappan K."/>
            <person name="Land M."/>
            <person name="Hauser L."/>
            <person name="Chang Y."/>
            <person name="Jeffries C."/>
            <person name="Lu M."/>
            <person name="Brettin T."/>
            <person name="Detter J."/>
            <person name="Goker M."/>
            <person name="Tindall B."/>
            <person name="Beck B."/>
            <person name="McDermott T."/>
            <person name="Woyke T."/>
            <person name="Bristow J."/>
            <person name="Eisen J."/>
            <person name="Markowitz V."/>
            <person name="Hugenholtz P."/>
            <person name="Kyrpides N."/>
            <person name="Klenk H."/>
            <person name="Cheng J."/>
        </authorList>
    </citation>
    <scope>NUCLEOTIDE SEQUENCE [LARGE SCALE GENOMIC DNA]</scope>
    <source>
        <strain evidence="4">ATCC BAA-798 / YNP1</strain>
    </source>
</reference>
<dbReference type="Gene3D" id="3.40.710.10">
    <property type="entry name" value="DD-peptidase/beta-lactamase superfamily"/>
    <property type="match status" value="1"/>
</dbReference>
<evidence type="ECO:0000313" key="3">
    <source>
        <dbReference type="EMBL" id="ACZ43492.1"/>
    </source>
</evidence>
<dbReference type="InterPro" id="IPR050789">
    <property type="entry name" value="Diverse_Enzym_Activities"/>
</dbReference>
<name>D1CIC1_THET1</name>
<dbReference type="Pfam" id="PF00144">
    <property type="entry name" value="Beta-lactamase"/>
    <property type="match status" value="1"/>
</dbReference>
<organism evidence="3 4">
    <name type="scientific">Thermobaculum terrenum (strain ATCC BAA-798 / CCMEE 7001 / YNP1)</name>
    <dbReference type="NCBI Taxonomy" id="525904"/>
    <lineage>
        <taxon>Bacteria</taxon>
        <taxon>Bacillati</taxon>
        <taxon>Chloroflexota</taxon>
        <taxon>Chloroflexia</taxon>
        <taxon>Candidatus Thermobaculales</taxon>
        <taxon>Candidatus Thermobaculaceae</taxon>
        <taxon>Thermobaculum</taxon>
    </lineage>
</organism>
<dbReference type="InterPro" id="IPR001466">
    <property type="entry name" value="Beta-lactam-related"/>
</dbReference>
<protein>
    <submittedName>
        <fullName evidence="3">Beta-lactamase</fullName>
    </submittedName>
</protein>
<gene>
    <name evidence="3" type="ordered locus">Tter_2604</name>
</gene>
<dbReference type="PANTHER" id="PTHR43283">
    <property type="entry name" value="BETA-LACTAMASE-RELATED"/>
    <property type="match status" value="1"/>
</dbReference>
<dbReference type="GO" id="GO:0016787">
    <property type="term" value="F:hydrolase activity"/>
    <property type="evidence" value="ECO:0007669"/>
    <property type="project" value="UniProtKB-KW"/>
</dbReference>
<accession>D1CIC1</accession>
<dbReference type="InterPro" id="IPR012338">
    <property type="entry name" value="Beta-lactam/transpept-like"/>
</dbReference>
<keyword evidence="1" id="KW-0378">Hydrolase</keyword>
<feature type="domain" description="Beta-lactamase-related" evidence="2">
    <location>
        <begin position="12"/>
        <end position="332"/>
    </location>
</feature>
<dbReference type="eggNOG" id="COG1680">
    <property type="taxonomic scope" value="Bacteria"/>
</dbReference>
<proteinExistence type="predicted"/>
<dbReference type="KEGG" id="ttr:Tter_2604"/>
<dbReference type="EMBL" id="CP001826">
    <property type="protein sequence ID" value="ACZ43492.1"/>
    <property type="molecule type" value="Genomic_DNA"/>
</dbReference>
<dbReference type="PANTHER" id="PTHR43283:SF11">
    <property type="entry name" value="BETA-LACTAMASE-RELATED DOMAIN-CONTAINING PROTEIN"/>
    <property type="match status" value="1"/>
</dbReference>
<evidence type="ECO:0000259" key="2">
    <source>
        <dbReference type="Pfam" id="PF00144"/>
    </source>
</evidence>
<dbReference type="STRING" id="525904.Tter_2604"/>
<dbReference type="Proteomes" id="UP000000323">
    <property type="component" value="Chromosome 2"/>
</dbReference>